<proteinExistence type="predicted"/>
<dbReference type="EMBL" id="KQ988428">
    <property type="protein sequence ID" value="KZV55956.1"/>
    <property type="molecule type" value="Genomic_DNA"/>
</dbReference>
<reference evidence="1 2" key="1">
    <citation type="journal article" date="2015" name="Proc. Natl. Acad. Sci. U.S.A.">
        <title>The resurrection genome of Boea hygrometrica: A blueprint for survival of dehydration.</title>
        <authorList>
            <person name="Xiao L."/>
            <person name="Yang G."/>
            <person name="Zhang L."/>
            <person name="Yang X."/>
            <person name="Zhao S."/>
            <person name="Ji Z."/>
            <person name="Zhou Q."/>
            <person name="Hu M."/>
            <person name="Wang Y."/>
            <person name="Chen M."/>
            <person name="Xu Y."/>
            <person name="Jin H."/>
            <person name="Xiao X."/>
            <person name="Hu G."/>
            <person name="Bao F."/>
            <person name="Hu Y."/>
            <person name="Wan P."/>
            <person name="Li L."/>
            <person name="Deng X."/>
            <person name="Kuang T."/>
            <person name="Xiang C."/>
            <person name="Zhu J.K."/>
            <person name="Oliver M.J."/>
            <person name="He Y."/>
        </authorList>
    </citation>
    <scope>NUCLEOTIDE SEQUENCE [LARGE SCALE GENOMIC DNA]</scope>
    <source>
        <strain evidence="2">cv. XS01</strain>
    </source>
</reference>
<dbReference type="Proteomes" id="UP000250235">
    <property type="component" value="Unassembled WGS sequence"/>
</dbReference>
<name>A0A2Z7DA27_9LAMI</name>
<sequence length="131" mass="15298">MSMLKAVRAAQFVPHSFNLPPQISQRHDRTQPKKTSFLLTSSISAEDIMHLKFQIPEESKNTRFRSHENLRTNRFFALLSNANSGILASINRKSNSRRIQCHQSHSKQRLESTEIEGRNFRVNNSYRGFRR</sequence>
<gene>
    <name evidence="1" type="ORF">F511_20066</name>
</gene>
<organism evidence="1 2">
    <name type="scientific">Dorcoceras hygrometricum</name>
    <dbReference type="NCBI Taxonomy" id="472368"/>
    <lineage>
        <taxon>Eukaryota</taxon>
        <taxon>Viridiplantae</taxon>
        <taxon>Streptophyta</taxon>
        <taxon>Embryophyta</taxon>
        <taxon>Tracheophyta</taxon>
        <taxon>Spermatophyta</taxon>
        <taxon>Magnoliopsida</taxon>
        <taxon>eudicotyledons</taxon>
        <taxon>Gunneridae</taxon>
        <taxon>Pentapetalae</taxon>
        <taxon>asterids</taxon>
        <taxon>lamiids</taxon>
        <taxon>Lamiales</taxon>
        <taxon>Gesneriaceae</taxon>
        <taxon>Didymocarpoideae</taxon>
        <taxon>Trichosporeae</taxon>
        <taxon>Loxocarpinae</taxon>
        <taxon>Dorcoceras</taxon>
    </lineage>
</organism>
<protein>
    <submittedName>
        <fullName evidence="1">Uncharacterized protein</fullName>
    </submittedName>
</protein>
<evidence type="ECO:0000313" key="1">
    <source>
        <dbReference type="EMBL" id="KZV55956.1"/>
    </source>
</evidence>
<accession>A0A2Z7DA27</accession>
<keyword evidence="2" id="KW-1185">Reference proteome</keyword>
<dbReference type="AlphaFoldDB" id="A0A2Z7DA27"/>
<evidence type="ECO:0000313" key="2">
    <source>
        <dbReference type="Proteomes" id="UP000250235"/>
    </source>
</evidence>